<feature type="region of interest" description="Disordered" evidence="1">
    <location>
        <begin position="81"/>
        <end position="115"/>
    </location>
</feature>
<dbReference type="RefSeq" id="WP_211081965.1">
    <property type="nucleotide sequence ID" value="NZ_CBCSLC010000017.1"/>
</dbReference>
<evidence type="ECO:0000313" key="2">
    <source>
        <dbReference type="EMBL" id="MBP2245203.1"/>
    </source>
</evidence>
<keyword evidence="3" id="KW-1185">Reference proteome</keyword>
<feature type="compositionally biased region" description="Polar residues" evidence="1">
    <location>
        <begin position="87"/>
        <end position="115"/>
    </location>
</feature>
<proteinExistence type="predicted"/>
<sequence>MRVNNSSPSIYHINQRNNLTNNKELFKSTLLVQTVEKKEDEEKKDKSVEKKGQLVTAREGAYTRQYLVNSDGSKVLLSETKHAEGEATSTENYSRFLSNSNKNQNDDGMSNNSKEIVSLLNQQIGNFNQPKTTN</sequence>
<reference evidence="2 3" key="1">
    <citation type="submission" date="2021-03" db="EMBL/GenBank/DDBJ databases">
        <title>Genomic Encyclopedia of Type Strains, Phase IV (KMG-IV): sequencing the most valuable type-strain genomes for metagenomic binning, comparative biology and taxonomic classification.</title>
        <authorList>
            <person name="Goeker M."/>
        </authorList>
    </citation>
    <scope>NUCLEOTIDE SEQUENCE [LARGE SCALE GENOMIC DNA]</scope>
    <source>
        <strain evidence="2 3">DSM 21292</strain>
    </source>
</reference>
<protein>
    <submittedName>
        <fullName evidence="2">Uncharacterized protein</fullName>
    </submittedName>
</protein>
<organism evidence="2 3">
    <name type="scientific">Paenibacillus xylanexedens</name>
    <dbReference type="NCBI Taxonomy" id="528191"/>
    <lineage>
        <taxon>Bacteria</taxon>
        <taxon>Bacillati</taxon>
        <taxon>Bacillota</taxon>
        <taxon>Bacilli</taxon>
        <taxon>Bacillales</taxon>
        <taxon>Paenibacillaceae</taxon>
        <taxon>Paenibacillus</taxon>
    </lineage>
</organism>
<name>A0ABS4RQP1_PAEXY</name>
<accession>A0ABS4RQP1</accession>
<comment type="caution">
    <text evidence="2">The sequence shown here is derived from an EMBL/GenBank/DDBJ whole genome shotgun (WGS) entry which is preliminary data.</text>
</comment>
<dbReference type="EMBL" id="JAGIKV010000005">
    <property type="protein sequence ID" value="MBP2245203.1"/>
    <property type="molecule type" value="Genomic_DNA"/>
</dbReference>
<evidence type="ECO:0000256" key="1">
    <source>
        <dbReference type="SAM" id="MobiDB-lite"/>
    </source>
</evidence>
<evidence type="ECO:0000313" key="3">
    <source>
        <dbReference type="Proteomes" id="UP000810207"/>
    </source>
</evidence>
<gene>
    <name evidence="2" type="ORF">J2Z28_001819</name>
</gene>
<dbReference type="Proteomes" id="UP000810207">
    <property type="component" value="Unassembled WGS sequence"/>
</dbReference>